<organism evidence="1 2">
    <name type="scientific">Dactylosporangium cerinum</name>
    <dbReference type="NCBI Taxonomy" id="1434730"/>
    <lineage>
        <taxon>Bacteria</taxon>
        <taxon>Bacillati</taxon>
        <taxon>Actinomycetota</taxon>
        <taxon>Actinomycetes</taxon>
        <taxon>Micromonosporales</taxon>
        <taxon>Micromonosporaceae</taxon>
        <taxon>Dactylosporangium</taxon>
    </lineage>
</organism>
<name>A0ABV9W8L3_9ACTN</name>
<keyword evidence="2" id="KW-1185">Reference proteome</keyword>
<dbReference type="RefSeq" id="WP_380123607.1">
    <property type="nucleotide sequence ID" value="NZ_JBHSIU010000054.1"/>
</dbReference>
<evidence type="ECO:0000313" key="2">
    <source>
        <dbReference type="Proteomes" id="UP001595912"/>
    </source>
</evidence>
<protein>
    <submittedName>
        <fullName evidence="1">Uncharacterized protein</fullName>
    </submittedName>
</protein>
<dbReference type="Proteomes" id="UP001595912">
    <property type="component" value="Unassembled WGS sequence"/>
</dbReference>
<evidence type="ECO:0000313" key="1">
    <source>
        <dbReference type="EMBL" id="MFC5004086.1"/>
    </source>
</evidence>
<gene>
    <name evidence="1" type="ORF">ACFPIJ_40450</name>
</gene>
<comment type="caution">
    <text evidence="1">The sequence shown here is derived from an EMBL/GenBank/DDBJ whole genome shotgun (WGS) entry which is preliminary data.</text>
</comment>
<dbReference type="EMBL" id="JBHSIU010000054">
    <property type="protein sequence ID" value="MFC5004086.1"/>
    <property type="molecule type" value="Genomic_DNA"/>
</dbReference>
<accession>A0ABV9W8L3</accession>
<reference evidence="2" key="1">
    <citation type="journal article" date="2019" name="Int. J. Syst. Evol. Microbiol.">
        <title>The Global Catalogue of Microorganisms (GCM) 10K type strain sequencing project: providing services to taxonomists for standard genome sequencing and annotation.</title>
        <authorList>
            <consortium name="The Broad Institute Genomics Platform"/>
            <consortium name="The Broad Institute Genome Sequencing Center for Infectious Disease"/>
            <person name="Wu L."/>
            <person name="Ma J."/>
        </authorList>
    </citation>
    <scope>NUCLEOTIDE SEQUENCE [LARGE SCALE GENOMIC DNA]</scope>
    <source>
        <strain evidence="2">CGMCC 4.7152</strain>
    </source>
</reference>
<sequence>MTSPPDTDATSRIKALIRQLDDHDPVALHQGTCVDEGCCGFRFEARPDTEGTNR</sequence>
<proteinExistence type="predicted"/>